<keyword evidence="2" id="KW-1185">Reference proteome</keyword>
<dbReference type="EMBL" id="CP001124">
    <property type="protein sequence ID" value="ADO00811.1"/>
    <property type="molecule type" value="Genomic_DNA"/>
</dbReference>
<reference evidence="1 2" key="2">
    <citation type="journal article" date="2010" name="BMC Genomics">
        <title>The genome of Geobacter bemidjiensis, exemplar for the subsurface clade of Geobacter species that predominate in Fe(III)-reducing subsurface environments.</title>
        <authorList>
            <person name="Aklujkar M."/>
            <person name="Young N.D."/>
            <person name="Holmes D."/>
            <person name="Chavan M."/>
            <person name="Risso C."/>
            <person name="Kiss H.E."/>
            <person name="Han C.S."/>
            <person name="Land M.L."/>
            <person name="Lovley D.R."/>
        </authorList>
    </citation>
    <scope>NUCLEOTIDE SEQUENCE [LARGE SCALE GENOMIC DNA]</scope>
    <source>
        <strain evidence="2">ATCC BAA-1014 / DSM 16622 / JCM 12645 / Bem</strain>
    </source>
</reference>
<organism evidence="1 2">
    <name type="scientific">Citrifermentans bemidjiense (strain ATCC BAA-1014 / DSM 16622 / JCM 12645 / Bem)</name>
    <name type="common">Geobacter bemidjiensis</name>
    <dbReference type="NCBI Taxonomy" id="404380"/>
    <lineage>
        <taxon>Bacteria</taxon>
        <taxon>Pseudomonadati</taxon>
        <taxon>Thermodesulfobacteriota</taxon>
        <taxon>Desulfuromonadia</taxon>
        <taxon>Geobacterales</taxon>
        <taxon>Geobacteraceae</taxon>
        <taxon>Citrifermentans</taxon>
    </lineage>
</organism>
<evidence type="ECO:0000313" key="1">
    <source>
        <dbReference type="EMBL" id="ADO00811.1"/>
    </source>
</evidence>
<dbReference type="Proteomes" id="UP000008825">
    <property type="component" value="Chromosome"/>
</dbReference>
<dbReference type="AlphaFoldDB" id="E1P6B6"/>
<accession>E1P6B6</accession>
<gene>
    <name evidence="1" type="ordered locus">Gbem_4113</name>
</gene>
<sequence length="82" mass="9302">MKPGLQFCLYQSINHFWQKGTLIPLYCQAKISVHQKDIPATVNAAPLCSHVGLESAVKKHFPRLLQLWTAPKIVLPYTQELC</sequence>
<protein>
    <submittedName>
        <fullName evidence="1">Uncharacterized protein</fullName>
    </submittedName>
</protein>
<dbReference type="KEGG" id="gbm:Gbem_4113"/>
<dbReference type="STRING" id="404380.Gbem_4113"/>
<name>E1P6B6_CITBB</name>
<evidence type="ECO:0000313" key="2">
    <source>
        <dbReference type="Proteomes" id="UP000008825"/>
    </source>
</evidence>
<reference evidence="1 2" key="1">
    <citation type="submission" date="2008-07" db="EMBL/GenBank/DDBJ databases">
        <title>Complete sequence of Geobacter bemidjiensis BEM.</title>
        <authorList>
            <consortium name="US DOE Joint Genome Institute"/>
            <person name="Lucas S."/>
            <person name="Copeland A."/>
            <person name="Lapidus A."/>
            <person name="Glavina del Rio T."/>
            <person name="Dalin E."/>
            <person name="Tice H."/>
            <person name="Bruce D."/>
            <person name="Goodwin L."/>
            <person name="Pitluck S."/>
            <person name="Kiss H."/>
            <person name="Brettin T."/>
            <person name="Detter J.C."/>
            <person name="Han C."/>
            <person name="Kuske C.R."/>
            <person name="Schmutz J."/>
            <person name="Larimer F."/>
            <person name="Land M."/>
            <person name="Hauser L."/>
            <person name="Kyrpides N."/>
            <person name="Lykidis A."/>
            <person name="Lovley D."/>
            <person name="Richardson P."/>
        </authorList>
    </citation>
    <scope>NUCLEOTIDE SEQUENCE [LARGE SCALE GENOMIC DNA]</scope>
    <source>
        <strain evidence="2">ATCC BAA-1014 / DSM 16622 / JCM 12645 / Bem</strain>
    </source>
</reference>
<dbReference type="HOGENOM" id="CLU_2553413_0_0_7"/>
<proteinExistence type="predicted"/>